<evidence type="ECO:0000256" key="4">
    <source>
        <dbReference type="ARBA" id="ARBA00022833"/>
    </source>
</evidence>
<protein>
    <submittedName>
        <fullName evidence="7">Alcohol dehydrogenase catalytic domain-containing protein</fullName>
    </submittedName>
</protein>
<dbReference type="SUPFAM" id="SSF50129">
    <property type="entry name" value="GroES-like"/>
    <property type="match status" value="1"/>
</dbReference>
<keyword evidence="5" id="KW-0560">Oxidoreductase</keyword>
<dbReference type="GO" id="GO:0016491">
    <property type="term" value="F:oxidoreductase activity"/>
    <property type="evidence" value="ECO:0007669"/>
    <property type="project" value="UniProtKB-KW"/>
</dbReference>
<evidence type="ECO:0000256" key="5">
    <source>
        <dbReference type="ARBA" id="ARBA00023002"/>
    </source>
</evidence>
<keyword evidence="3" id="KW-0479">Metal-binding</keyword>
<name>A0A7D5HFE0_9PSED</name>
<proteinExistence type="inferred from homology"/>
<evidence type="ECO:0000256" key="3">
    <source>
        <dbReference type="ARBA" id="ARBA00022723"/>
    </source>
</evidence>
<comment type="cofactor">
    <cofactor evidence="1">
        <name>Zn(2+)</name>
        <dbReference type="ChEBI" id="CHEBI:29105"/>
    </cofactor>
</comment>
<dbReference type="KEGG" id="pez:HWQ56_09180"/>
<reference evidence="7 8" key="1">
    <citation type="submission" date="2020-06" db="EMBL/GenBank/DDBJ databases">
        <title>Pseudomonas eucalypticola sp. nov., an endophyte of Eucalyptus dunnii leaves with biocontrol ability of eucalyptus leaf blight.</title>
        <authorList>
            <person name="Liu Y."/>
            <person name="Song Z."/>
            <person name="Zeng H."/>
            <person name="Lu M."/>
            <person name="Wang X."/>
            <person name="Lian X."/>
            <person name="Zhang Q."/>
        </authorList>
    </citation>
    <scope>NUCLEOTIDE SEQUENCE [LARGE SCALE GENOMIC DNA]</scope>
    <source>
        <strain evidence="7 8">NP-1</strain>
    </source>
</reference>
<sequence length="388" mass="41865">MSTSPLAIVRYPRHLTLRERPLPALHDGDLLVAPLLAGLCGTDLQVLRGERHDPASVLGHEGVVRIVACGRSAGAHWQPGQHVILNPTHPHDPAQLLGHLQDGLFQQRLRVPAGLVEAGLVVPLPVDLPAPLATLIEPLASVIYGLQLMARHKRPGPLLVYGDGTIGHLVARCARALLGPDSPVLLIHNSLSGLQWSQHHALAHTRCLLRDDPKLDARLRHSGATAAVLATPRNATLRSLAHALDYLADDAVIDLLGGVARGSPLAELPDVADLAAVRALNCGGLPEQGAFVHTRDRWRRPRVLFGHRGVATCHLVDSCRWLARQPELFMPLVTHQVPLEEAAALMQQIANSHDRLLHGRRFVKVAITINPCPAILRATPAEAMPCTP</sequence>
<accession>A0A7D5HFE0</accession>
<dbReference type="PANTHER" id="PTHR43350">
    <property type="entry name" value="NAD-DEPENDENT ALCOHOL DEHYDROGENASE"/>
    <property type="match status" value="1"/>
</dbReference>
<dbReference type="GO" id="GO:0046872">
    <property type="term" value="F:metal ion binding"/>
    <property type="evidence" value="ECO:0007669"/>
    <property type="project" value="UniProtKB-KW"/>
</dbReference>
<comment type="similarity">
    <text evidence="2">Belongs to the zinc-containing alcohol dehydrogenase family.</text>
</comment>
<evidence type="ECO:0000313" key="7">
    <source>
        <dbReference type="EMBL" id="QKZ03946.1"/>
    </source>
</evidence>
<evidence type="ECO:0000256" key="1">
    <source>
        <dbReference type="ARBA" id="ARBA00001947"/>
    </source>
</evidence>
<dbReference type="RefSeq" id="WP_176570260.1">
    <property type="nucleotide sequence ID" value="NZ_CP056030.1"/>
</dbReference>
<dbReference type="InterPro" id="IPR011032">
    <property type="entry name" value="GroES-like_sf"/>
</dbReference>
<dbReference type="AlphaFoldDB" id="A0A7D5HFE0"/>
<gene>
    <name evidence="7" type="ORF">HWQ56_09180</name>
</gene>
<dbReference type="InterPro" id="IPR013154">
    <property type="entry name" value="ADH-like_N"/>
</dbReference>
<dbReference type="Gene3D" id="3.90.180.10">
    <property type="entry name" value="Medium-chain alcohol dehydrogenases, catalytic domain"/>
    <property type="match status" value="1"/>
</dbReference>
<organism evidence="7 8">
    <name type="scientific">Pseudomonas eucalypticola</name>
    <dbReference type="NCBI Taxonomy" id="2599595"/>
    <lineage>
        <taxon>Bacteria</taxon>
        <taxon>Pseudomonadati</taxon>
        <taxon>Pseudomonadota</taxon>
        <taxon>Gammaproteobacteria</taxon>
        <taxon>Pseudomonadales</taxon>
        <taxon>Pseudomonadaceae</taxon>
        <taxon>Pseudomonas</taxon>
    </lineage>
</organism>
<evidence type="ECO:0000259" key="6">
    <source>
        <dbReference type="Pfam" id="PF08240"/>
    </source>
</evidence>
<dbReference type="PANTHER" id="PTHR43350:SF19">
    <property type="entry name" value="D-GULOSIDE 3-DEHYDROGENASE"/>
    <property type="match status" value="1"/>
</dbReference>
<dbReference type="Gene3D" id="3.40.50.720">
    <property type="entry name" value="NAD(P)-binding Rossmann-like Domain"/>
    <property type="match status" value="1"/>
</dbReference>
<evidence type="ECO:0000256" key="2">
    <source>
        <dbReference type="ARBA" id="ARBA00008072"/>
    </source>
</evidence>
<feature type="domain" description="Alcohol dehydrogenase-like N-terminal" evidence="6">
    <location>
        <begin position="27"/>
        <end position="115"/>
    </location>
</feature>
<keyword evidence="8" id="KW-1185">Reference proteome</keyword>
<dbReference type="EMBL" id="CP056030">
    <property type="protein sequence ID" value="QKZ03946.1"/>
    <property type="molecule type" value="Genomic_DNA"/>
</dbReference>
<keyword evidence="4" id="KW-0862">Zinc</keyword>
<dbReference type="Proteomes" id="UP000509568">
    <property type="component" value="Chromosome"/>
</dbReference>
<evidence type="ECO:0000313" key="8">
    <source>
        <dbReference type="Proteomes" id="UP000509568"/>
    </source>
</evidence>
<dbReference type="Pfam" id="PF08240">
    <property type="entry name" value="ADH_N"/>
    <property type="match status" value="1"/>
</dbReference>